<sequence length="151" mass="17129">MFIDPNFERTKYAEFTKQHIAMPLTILISAHGRKENRYGINLDGLIPYGLNSSSVAKDDLGRQVAIATDENLRNSYVIDLSPMPEEYLKHWSNIYNEQFNREFSCYNGDPGGCKLLDQVAVSEAQPFKPATLTITWTPIDEDDLSHTDKVS</sequence>
<reference evidence="1 2" key="1">
    <citation type="submission" date="2014-07" db="EMBL/GenBank/DDBJ databases">
        <title>Draft genome sequence of Thalassospira profundimaris PR54-5.</title>
        <authorList>
            <person name="Lai Q."/>
            <person name="Shao Z."/>
        </authorList>
    </citation>
    <scope>NUCLEOTIDE SEQUENCE [LARGE SCALE GENOMIC DNA]</scope>
    <source>
        <strain evidence="1 2">PR54-5</strain>
    </source>
</reference>
<dbReference type="Proteomes" id="UP000252255">
    <property type="component" value="Unassembled WGS sequence"/>
</dbReference>
<evidence type="ECO:0000313" key="1">
    <source>
        <dbReference type="EMBL" id="RCK43217.1"/>
    </source>
</evidence>
<dbReference type="AlphaFoldDB" id="A0A367WP80"/>
<protein>
    <submittedName>
        <fullName evidence="1">Uncharacterized protein</fullName>
    </submittedName>
</protein>
<comment type="caution">
    <text evidence="1">The sequence shown here is derived from an EMBL/GenBank/DDBJ whole genome shotgun (WGS) entry which is preliminary data.</text>
</comment>
<gene>
    <name evidence="1" type="ORF">TH30_19565</name>
</gene>
<accession>A0A367WP80</accession>
<evidence type="ECO:0000313" key="2">
    <source>
        <dbReference type="Proteomes" id="UP000252255"/>
    </source>
</evidence>
<name>A0A367WP80_9PROT</name>
<proteinExistence type="predicted"/>
<dbReference type="EMBL" id="JPWI01000015">
    <property type="protein sequence ID" value="RCK43217.1"/>
    <property type="molecule type" value="Genomic_DNA"/>
</dbReference>
<organism evidence="1 2">
    <name type="scientific">Thalassospira profundimaris</name>
    <dbReference type="NCBI Taxonomy" id="502049"/>
    <lineage>
        <taxon>Bacteria</taxon>
        <taxon>Pseudomonadati</taxon>
        <taxon>Pseudomonadota</taxon>
        <taxon>Alphaproteobacteria</taxon>
        <taxon>Rhodospirillales</taxon>
        <taxon>Thalassospiraceae</taxon>
        <taxon>Thalassospira</taxon>
    </lineage>
</organism>